<dbReference type="GO" id="GO:0004081">
    <property type="term" value="F:bis(5'-nucleosyl)-tetraphosphatase (asymmetrical) activity"/>
    <property type="evidence" value="ECO:0007669"/>
    <property type="project" value="TreeGrafter"/>
</dbReference>
<dbReference type="GO" id="GO:0006167">
    <property type="term" value="P:AMP biosynthetic process"/>
    <property type="evidence" value="ECO:0007669"/>
    <property type="project" value="TreeGrafter"/>
</dbReference>
<keyword evidence="7" id="KW-1185">Reference proteome</keyword>
<evidence type="ECO:0000313" key="7">
    <source>
        <dbReference type="Proteomes" id="UP000774283"/>
    </source>
</evidence>
<dbReference type="PROSITE" id="PS51462">
    <property type="entry name" value="NUDIX"/>
    <property type="match status" value="1"/>
</dbReference>
<sequence length="351" mass="38499">MSTQGHVPSGSSLVDTGESSHRHAIEAAGALVWRVRKGELQVQLIHRPRYDDWSWPKGKLDPGETLRECAVREVAEETGKPIVLGIPLPMLRYKTPEGRFKRVHYWAARRATDKDAPALRARTPVPAVDPAEIDEACWLGVDDARRRLTRPADREPLDALVHAHAKGRLDTRALVVARHARARKRAAWAGTEEDRPLTPAGYLQAATLVPILAAYGAVSITTSHWLRCADSMAPYARATGLASGLSFDLTELAHETSPRKVAAVVDRLLKEPRSAVMCTHRPVLPTVVRALSARTREAVRADLPSQDPYLKPGELLIAHVADHRDGPRVVAVERSQSHLHQAILTAKAGVS</sequence>
<dbReference type="SUPFAM" id="SSF55811">
    <property type="entry name" value="Nudix"/>
    <property type="match status" value="1"/>
</dbReference>
<protein>
    <submittedName>
        <fullName evidence="6">NUDIX hydrolase</fullName>
    </submittedName>
</protein>
<evidence type="ECO:0000259" key="5">
    <source>
        <dbReference type="PROSITE" id="PS51462"/>
    </source>
</evidence>
<evidence type="ECO:0000256" key="1">
    <source>
        <dbReference type="ARBA" id="ARBA00005582"/>
    </source>
</evidence>
<dbReference type="EMBL" id="JAAXOW010000004">
    <property type="protein sequence ID" value="NKX93985.1"/>
    <property type="molecule type" value="Genomic_DNA"/>
</dbReference>
<dbReference type="InterPro" id="IPR013078">
    <property type="entry name" value="His_Pase_superF_clade-1"/>
</dbReference>
<dbReference type="PRINTS" id="PR00502">
    <property type="entry name" value="NUDIXFAMILY"/>
</dbReference>
<dbReference type="Gene3D" id="3.40.50.1240">
    <property type="entry name" value="Phosphoglycerate mutase-like"/>
    <property type="match status" value="1"/>
</dbReference>
<accession>A0A9X5FD00</accession>
<dbReference type="CDD" id="cd03673">
    <property type="entry name" value="NUDIX_Ap6A_hydrolase"/>
    <property type="match status" value="1"/>
</dbReference>
<feature type="compositionally biased region" description="Polar residues" evidence="4">
    <location>
        <begin position="1"/>
        <end position="14"/>
    </location>
</feature>
<dbReference type="InterPro" id="IPR015797">
    <property type="entry name" value="NUDIX_hydrolase-like_dom_sf"/>
</dbReference>
<organism evidence="6 7">
    <name type="scientific">Sanguibacter hominis ATCC BAA-789</name>
    <dbReference type="NCBI Taxonomy" id="1312740"/>
    <lineage>
        <taxon>Bacteria</taxon>
        <taxon>Bacillati</taxon>
        <taxon>Actinomycetota</taxon>
        <taxon>Actinomycetes</taxon>
        <taxon>Micrococcales</taxon>
        <taxon>Sanguibacteraceae</taxon>
        <taxon>Sanguibacter</taxon>
    </lineage>
</organism>
<comment type="similarity">
    <text evidence="1 3">Belongs to the Nudix hydrolase family.</text>
</comment>
<gene>
    <name evidence="6" type="ORF">HF995_12020</name>
</gene>
<dbReference type="InterPro" id="IPR000086">
    <property type="entry name" value="NUDIX_hydrolase_dom"/>
</dbReference>
<evidence type="ECO:0000256" key="3">
    <source>
        <dbReference type="RuleBase" id="RU003476"/>
    </source>
</evidence>
<reference evidence="6 7" key="1">
    <citation type="submission" date="2020-04" db="EMBL/GenBank/DDBJ databases">
        <title>MicrobeNet Type strains.</title>
        <authorList>
            <person name="Nicholson A.C."/>
        </authorList>
    </citation>
    <scope>NUCLEOTIDE SEQUENCE [LARGE SCALE GENOMIC DNA]</scope>
    <source>
        <strain evidence="6 7">ATCC BAA-789</strain>
    </source>
</reference>
<keyword evidence="2 3" id="KW-0378">Hydrolase</keyword>
<evidence type="ECO:0000256" key="4">
    <source>
        <dbReference type="SAM" id="MobiDB-lite"/>
    </source>
</evidence>
<name>A0A9X5FD00_9MICO</name>
<dbReference type="PANTHER" id="PTHR21340">
    <property type="entry name" value="DIADENOSINE 5,5-P1,P4-TETRAPHOSPHATE PYROPHOSPHOHYDROLASE MUTT"/>
    <property type="match status" value="1"/>
</dbReference>
<dbReference type="InterPro" id="IPR020084">
    <property type="entry name" value="NUDIX_hydrolase_CS"/>
</dbReference>
<feature type="region of interest" description="Disordered" evidence="4">
    <location>
        <begin position="1"/>
        <end position="20"/>
    </location>
</feature>
<proteinExistence type="inferred from homology"/>
<dbReference type="PROSITE" id="PS00893">
    <property type="entry name" value="NUDIX_BOX"/>
    <property type="match status" value="1"/>
</dbReference>
<dbReference type="InterPro" id="IPR020476">
    <property type="entry name" value="Nudix_hydrolase"/>
</dbReference>
<comment type="caution">
    <text evidence="6">The sequence shown here is derived from an EMBL/GenBank/DDBJ whole genome shotgun (WGS) entry which is preliminary data.</text>
</comment>
<dbReference type="Pfam" id="PF00293">
    <property type="entry name" value="NUDIX"/>
    <property type="match status" value="1"/>
</dbReference>
<evidence type="ECO:0000256" key="2">
    <source>
        <dbReference type="ARBA" id="ARBA00022801"/>
    </source>
</evidence>
<evidence type="ECO:0000313" key="6">
    <source>
        <dbReference type="EMBL" id="NKX93985.1"/>
    </source>
</evidence>
<dbReference type="PANTHER" id="PTHR21340:SF0">
    <property type="entry name" value="BIS(5'-NUCLEOSYL)-TETRAPHOSPHATASE [ASYMMETRICAL]"/>
    <property type="match status" value="1"/>
</dbReference>
<dbReference type="SMART" id="SM00855">
    <property type="entry name" value="PGAM"/>
    <property type="match status" value="1"/>
</dbReference>
<dbReference type="SUPFAM" id="SSF53254">
    <property type="entry name" value="Phosphoglycerate mutase-like"/>
    <property type="match status" value="1"/>
</dbReference>
<dbReference type="InterPro" id="IPR029033">
    <property type="entry name" value="His_PPase_superfam"/>
</dbReference>
<dbReference type="Gene3D" id="3.90.79.10">
    <property type="entry name" value="Nucleoside Triphosphate Pyrophosphohydrolase"/>
    <property type="match status" value="1"/>
</dbReference>
<dbReference type="Pfam" id="PF00300">
    <property type="entry name" value="His_Phos_1"/>
    <property type="match status" value="1"/>
</dbReference>
<dbReference type="InterPro" id="IPR051325">
    <property type="entry name" value="Nudix_hydrolase_domain"/>
</dbReference>
<dbReference type="Proteomes" id="UP000774283">
    <property type="component" value="Unassembled WGS sequence"/>
</dbReference>
<feature type="domain" description="Nudix hydrolase" evidence="5">
    <location>
        <begin position="23"/>
        <end position="162"/>
    </location>
</feature>
<dbReference type="GO" id="GO:0006754">
    <property type="term" value="P:ATP biosynthetic process"/>
    <property type="evidence" value="ECO:0007669"/>
    <property type="project" value="TreeGrafter"/>
</dbReference>
<dbReference type="AlphaFoldDB" id="A0A9X5FD00"/>